<dbReference type="InterPro" id="IPR000182">
    <property type="entry name" value="GNAT_dom"/>
</dbReference>
<dbReference type="GO" id="GO:0016747">
    <property type="term" value="F:acyltransferase activity, transferring groups other than amino-acyl groups"/>
    <property type="evidence" value="ECO:0007669"/>
    <property type="project" value="InterPro"/>
</dbReference>
<evidence type="ECO:0000256" key="1">
    <source>
        <dbReference type="ARBA" id="ARBA00022679"/>
    </source>
</evidence>
<proteinExistence type="predicted"/>
<dbReference type="InterPro" id="IPR016181">
    <property type="entry name" value="Acyl_CoA_acyltransferase"/>
</dbReference>
<gene>
    <name evidence="4" type="ORF">ALP32_02911</name>
</gene>
<evidence type="ECO:0000313" key="4">
    <source>
        <dbReference type="EMBL" id="RMU31007.1"/>
    </source>
</evidence>
<name>A0A3M5TDK2_9PSED</name>
<dbReference type="Gene3D" id="3.40.630.30">
    <property type="match status" value="1"/>
</dbReference>
<dbReference type="CDD" id="cd04301">
    <property type="entry name" value="NAT_SF"/>
    <property type="match status" value="1"/>
</dbReference>
<comment type="caution">
    <text evidence="4">The sequence shown here is derived from an EMBL/GenBank/DDBJ whole genome shotgun (WGS) entry which is preliminary data.</text>
</comment>
<evidence type="ECO:0000313" key="5">
    <source>
        <dbReference type="Proteomes" id="UP000281514"/>
    </source>
</evidence>
<dbReference type="SUPFAM" id="SSF55729">
    <property type="entry name" value="Acyl-CoA N-acyltransferases (Nat)"/>
    <property type="match status" value="1"/>
</dbReference>
<feature type="domain" description="N-acetyltransferase" evidence="3">
    <location>
        <begin position="4"/>
        <end position="148"/>
    </location>
</feature>
<keyword evidence="1 4" id="KW-0808">Transferase</keyword>
<dbReference type="PANTHER" id="PTHR43877:SF2">
    <property type="entry name" value="AMINOALKYLPHOSPHONATE N-ACETYLTRANSFERASE-RELATED"/>
    <property type="match status" value="1"/>
</dbReference>
<dbReference type="Pfam" id="PF00583">
    <property type="entry name" value="Acetyltransf_1"/>
    <property type="match status" value="1"/>
</dbReference>
<evidence type="ECO:0000259" key="3">
    <source>
        <dbReference type="PROSITE" id="PS51186"/>
    </source>
</evidence>
<dbReference type="PANTHER" id="PTHR43877">
    <property type="entry name" value="AMINOALKYLPHOSPHONATE N-ACETYLTRANSFERASE-RELATED-RELATED"/>
    <property type="match status" value="1"/>
</dbReference>
<dbReference type="PROSITE" id="PS51186">
    <property type="entry name" value="GNAT"/>
    <property type="match status" value="1"/>
</dbReference>
<reference evidence="4 5" key="1">
    <citation type="submission" date="2018-08" db="EMBL/GenBank/DDBJ databases">
        <title>Recombination of ecologically and evolutionarily significant loci maintains genetic cohesion in the Pseudomonas syringae species complex.</title>
        <authorList>
            <person name="Dillon M."/>
            <person name="Thakur S."/>
            <person name="Almeida R.N.D."/>
            <person name="Weir B.S."/>
            <person name="Guttman D.S."/>
        </authorList>
    </citation>
    <scope>NUCLEOTIDE SEQUENCE [LARGE SCALE GENOMIC DNA]</scope>
    <source>
        <strain evidence="4 5">ICMP 9749</strain>
    </source>
</reference>
<protein>
    <submittedName>
        <fullName evidence="4">Prophage PSPPH06, acetyltransferase, GNAT family</fullName>
    </submittedName>
</protein>
<dbReference type="RefSeq" id="WP_005621643.1">
    <property type="nucleotide sequence ID" value="NZ_BMNO01000025.1"/>
</dbReference>
<keyword evidence="2" id="KW-0012">Acyltransferase</keyword>
<dbReference type="EMBL" id="RBTX01000417">
    <property type="protein sequence ID" value="RMU31007.1"/>
    <property type="molecule type" value="Genomic_DNA"/>
</dbReference>
<evidence type="ECO:0000256" key="2">
    <source>
        <dbReference type="ARBA" id="ARBA00023315"/>
    </source>
</evidence>
<accession>A0A3M5TDK2</accession>
<sequence>MQPIEIQQIAHLPSQVLALEEEAVAEGFRFLTRLISEWHSGANRFDAPGECLMAAYSQQQLIGIGGLSVDPYIKTDTARLRRVYVTPTVRRQHVGQALVKALIAQAALRFQCVRLSTDTSEGDAFYLRCGFMQTEDIHATHIMLLTKA</sequence>
<dbReference type="InterPro" id="IPR050832">
    <property type="entry name" value="Bact_Acetyltransf"/>
</dbReference>
<organism evidence="4 5">
    <name type="scientific">Pseudomonas avellanae</name>
    <dbReference type="NCBI Taxonomy" id="46257"/>
    <lineage>
        <taxon>Bacteria</taxon>
        <taxon>Pseudomonadati</taxon>
        <taxon>Pseudomonadota</taxon>
        <taxon>Gammaproteobacteria</taxon>
        <taxon>Pseudomonadales</taxon>
        <taxon>Pseudomonadaceae</taxon>
        <taxon>Pseudomonas</taxon>
    </lineage>
</organism>
<dbReference type="AlphaFoldDB" id="A0A3M5TDK2"/>
<dbReference type="Proteomes" id="UP000281514">
    <property type="component" value="Unassembled WGS sequence"/>
</dbReference>